<feature type="binding site" evidence="6">
    <location>
        <position position="293"/>
    </location>
    <ligand>
        <name>S-adenosyl-L-methionine</name>
        <dbReference type="ChEBI" id="CHEBI:59789"/>
    </ligand>
</feature>
<dbReference type="InterPro" id="IPR030390">
    <property type="entry name" value="MeTrfase_TrmA_AS"/>
</dbReference>
<dbReference type="PROSITE" id="PS51687">
    <property type="entry name" value="SAM_MT_RNA_M5U"/>
    <property type="match status" value="1"/>
</dbReference>
<dbReference type="EMBL" id="PXZM01000011">
    <property type="protein sequence ID" value="PSJ97568.1"/>
    <property type="molecule type" value="Genomic_DNA"/>
</dbReference>
<dbReference type="InterPro" id="IPR012340">
    <property type="entry name" value="NA-bd_OB-fold"/>
</dbReference>
<dbReference type="Gene3D" id="2.40.50.1070">
    <property type="match status" value="1"/>
</dbReference>
<keyword evidence="1" id="KW-0408">Iron</keyword>
<dbReference type="InterPro" id="IPR030391">
    <property type="entry name" value="MeTrfase_TrmA_CS"/>
</dbReference>
<dbReference type="FunFam" id="3.40.50.150:FF:000009">
    <property type="entry name" value="23S rRNA (Uracil(1939)-C(5))-methyltransferase RlmD"/>
    <property type="match status" value="1"/>
</dbReference>
<reference evidence="9 10" key="1">
    <citation type="submission" date="2018-03" db="EMBL/GenBank/DDBJ databases">
        <title>Brevisbacillus phylogenomics.</title>
        <authorList>
            <person name="Dunlap C."/>
        </authorList>
    </citation>
    <scope>NUCLEOTIDE SEQUENCE [LARGE SCALE GENOMIC DNA]</scope>
    <source>
        <strain evidence="9 10">NRRL NRS-1210</strain>
    </source>
</reference>
<dbReference type="RefSeq" id="WP_106838335.1">
    <property type="nucleotide sequence ID" value="NZ_JBCNIW010000010.1"/>
</dbReference>
<evidence type="ECO:0000256" key="3">
    <source>
        <dbReference type="ARBA" id="ARBA00022679"/>
    </source>
</evidence>
<keyword evidence="2 6" id="KW-0489">Methyltransferase</keyword>
<dbReference type="FunFam" id="2.40.50.1070:FF:000003">
    <property type="entry name" value="23S rRNA (Uracil-5-)-methyltransferase RumA"/>
    <property type="match status" value="1"/>
</dbReference>
<keyword evidence="4 6" id="KW-0949">S-adenosyl-L-methionine</keyword>
<keyword evidence="3 6" id="KW-0808">Transferase</keyword>
<dbReference type="SUPFAM" id="SSF53335">
    <property type="entry name" value="S-adenosyl-L-methionine-dependent methyltransferases"/>
    <property type="match status" value="1"/>
</dbReference>
<dbReference type="AlphaFoldDB" id="A0A2P7VEB6"/>
<comment type="similarity">
    <text evidence="6">Belongs to the class I-like SAM-binding methyltransferase superfamily. RNA M5U methyltransferase family.</text>
</comment>
<dbReference type="InterPro" id="IPR002792">
    <property type="entry name" value="TRAM_dom"/>
</dbReference>
<dbReference type="OrthoDB" id="9804590at2"/>
<dbReference type="Gene3D" id="2.40.50.140">
    <property type="entry name" value="Nucleic acid-binding proteins"/>
    <property type="match status" value="1"/>
</dbReference>
<dbReference type="GO" id="GO:0070475">
    <property type="term" value="P:rRNA base methylation"/>
    <property type="evidence" value="ECO:0007669"/>
    <property type="project" value="TreeGrafter"/>
</dbReference>
<evidence type="ECO:0000256" key="7">
    <source>
        <dbReference type="PROSITE-ProRule" id="PRU10015"/>
    </source>
</evidence>
<feature type="domain" description="TRAM" evidence="8">
    <location>
        <begin position="11"/>
        <end position="69"/>
    </location>
</feature>
<dbReference type="Pfam" id="PF01938">
    <property type="entry name" value="TRAM"/>
    <property type="match status" value="1"/>
</dbReference>
<protein>
    <submittedName>
        <fullName evidence="9">23S rRNA (Uracil(1939)-C(5))-methyltransferase RlmD</fullName>
    </submittedName>
</protein>
<organism evidence="9 10">
    <name type="scientific">Brevibacillus fortis</name>
    <dbReference type="NCBI Taxonomy" id="2126352"/>
    <lineage>
        <taxon>Bacteria</taxon>
        <taxon>Bacillati</taxon>
        <taxon>Bacillota</taxon>
        <taxon>Bacilli</taxon>
        <taxon>Bacillales</taxon>
        <taxon>Paenibacillaceae</taxon>
        <taxon>Brevibacillus</taxon>
    </lineage>
</organism>
<feature type="active site" evidence="7">
    <location>
        <position position="418"/>
    </location>
</feature>
<dbReference type="CDD" id="cd02440">
    <property type="entry name" value="AdoMet_MTases"/>
    <property type="match status" value="1"/>
</dbReference>
<dbReference type="PROSITE" id="PS01230">
    <property type="entry name" value="TRMA_1"/>
    <property type="match status" value="1"/>
</dbReference>
<feature type="binding site" evidence="6">
    <location>
        <position position="343"/>
    </location>
    <ligand>
        <name>S-adenosyl-L-methionine</name>
        <dbReference type="ChEBI" id="CHEBI:59789"/>
    </ligand>
</feature>
<keyword evidence="1" id="KW-0479">Metal-binding</keyword>
<evidence type="ECO:0000256" key="4">
    <source>
        <dbReference type="ARBA" id="ARBA00022691"/>
    </source>
</evidence>
<dbReference type="PROSITE" id="PS50926">
    <property type="entry name" value="TRAM"/>
    <property type="match status" value="1"/>
</dbReference>
<dbReference type="InterPro" id="IPR029063">
    <property type="entry name" value="SAM-dependent_MTases_sf"/>
</dbReference>
<comment type="caution">
    <text evidence="9">The sequence shown here is derived from an EMBL/GenBank/DDBJ whole genome shotgun (WGS) entry which is preliminary data.</text>
</comment>
<evidence type="ECO:0000313" key="10">
    <source>
        <dbReference type="Proteomes" id="UP000240419"/>
    </source>
</evidence>
<keyword evidence="5" id="KW-0411">Iron-sulfur</keyword>
<feature type="active site" description="Nucleophile" evidence="6">
    <location>
        <position position="418"/>
    </location>
</feature>
<dbReference type="InterPro" id="IPR010280">
    <property type="entry name" value="U5_MeTrfase_fam"/>
</dbReference>
<evidence type="ECO:0000259" key="8">
    <source>
        <dbReference type="PROSITE" id="PS50926"/>
    </source>
</evidence>
<dbReference type="PROSITE" id="PS01231">
    <property type="entry name" value="TRMA_2"/>
    <property type="match status" value="1"/>
</dbReference>
<dbReference type="SUPFAM" id="SSF50249">
    <property type="entry name" value="Nucleic acid-binding proteins"/>
    <property type="match status" value="1"/>
</dbReference>
<dbReference type="PANTHER" id="PTHR11061">
    <property type="entry name" value="RNA M5U METHYLTRANSFERASE"/>
    <property type="match status" value="1"/>
</dbReference>
<evidence type="ECO:0000256" key="6">
    <source>
        <dbReference type="PROSITE-ProRule" id="PRU01024"/>
    </source>
</evidence>
<dbReference type="Proteomes" id="UP000240419">
    <property type="component" value="Unassembled WGS sequence"/>
</dbReference>
<feature type="binding site" evidence="6">
    <location>
        <position position="322"/>
    </location>
    <ligand>
        <name>S-adenosyl-L-methionine</name>
        <dbReference type="ChEBI" id="CHEBI:59789"/>
    </ligand>
</feature>
<evidence type="ECO:0000256" key="2">
    <source>
        <dbReference type="ARBA" id="ARBA00022603"/>
    </source>
</evidence>
<dbReference type="Gene3D" id="3.40.50.150">
    <property type="entry name" value="Vaccinia Virus protein VP39"/>
    <property type="match status" value="1"/>
</dbReference>
<dbReference type="Pfam" id="PF05958">
    <property type="entry name" value="tRNA_U5-meth_tr"/>
    <property type="match status" value="1"/>
</dbReference>
<name>A0A2P7VEB6_9BACL</name>
<gene>
    <name evidence="9" type="ORF">C7R93_08045</name>
</gene>
<dbReference type="GO" id="GO:0051539">
    <property type="term" value="F:4 iron, 4 sulfur cluster binding"/>
    <property type="evidence" value="ECO:0007669"/>
    <property type="project" value="UniProtKB-KW"/>
</dbReference>
<evidence type="ECO:0000256" key="1">
    <source>
        <dbReference type="ARBA" id="ARBA00022485"/>
    </source>
</evidence>
<dbReference type="FunFam" id="2.40.50.140:FF:000097">
    <property type="entry name" value="23S rRNA (uracil(1939)-C(5))-methyltransferase RlmD"/>
    <property type="match status" value="1"/>
</dbReference>
<dbReference type="GO" id="GO:0070041">
    <property type="term" value="F:rRNA (uridine-C5-)-methyltransferase activity"/>
    <property type="evidence" value="ECO:0007669"/>
    <property type="project" value="UniProtKB-ARBA"/>
</dbReference>
<dbReference type="PANTHER" id="PTHR11061:SF45">
    <property type="match status" value="1"/>
</dbReference>
<evidence type="ECO:0000256" key="5">
    <source>
        <dbReference type="ARBA" id="ARBA00023014"/>
    </source>
</evidence>
<dbReference type="NCBIfam" id="TIGR00479">
    <property type="entry name" value="rumA"/>
    <property type="match status" value="1"/>
</dbReference>
<proteinExistence type="inferred from homology"/>
<keyword evidence="1" id="KW-0004">4Fe-4S</keyword>
<feature type="binding site" evidence="6">
    <location>
        <position position="391"/>
    </location>
    <ligand>
        <name>S-adenosyl-L-methionine</name>
        <dbReference type="ChEBI" id="CHEBI:59789"/>
    </ligand>
</feature>
<evidence type="ECO:0000313" key="9">
    <source>
        <dbReference type="EMBL" id="PSJ97568.1"/>
    </source>
</evidence>
<accession>A0A2P7VEB6</accession>
<keyword evidence="10" id="KW-1185">Reference proteome</keyword>
<sequence>MTTHKKEQDASIRVGQQMTLTIKSLGINGEGIGYFKRKIVFVEGALPGEVVHAEVTEAREKYATARLLRVVEKSASRTKPPCPVYAECGGCSLQHMDYAAQLASKQEIVIESLRKYARLNQPPVAPTIGMDNPWSYRNKAQFQVGKEKGKLIAGLYQTGSHKLVNLEGCQVQHEATTKIVQTAKQIIEELGIPVYDEKKRTGVIRTVVARVAFATGETQLTLVTATPEIPRVKELILELRTRLPELVGIAQNVNTQKTSLVFGDKTVSLWGKASIAEKLGELSFDLSARAFFQLNPEQTQKLYNQVKTAAGLTGKELVLDLYCGTGTIGLWLAPYAREVRGIELIPEAVEDANRNAERNQASNASFHVGRAEVLMPKWAKQGTRPDVVVVDPPRTGLDDALIRSLLDVQPKKIVYVSCNPSTLAKDVGKLMQRYELVSVQPVDMFPHTAHVECTVLLKLRETKD</sequence>